<dbReference type="InterPro" id="IPR053198">
    <property type="entry name" value="Gynoecium_Dev_Regulator"/>
</dbReference>
<evidence type="ECO:0000313" key="2">
    <source>
        <dbReference type="EMBL" id="MED6163147.1"/>
    </source>
</evidence>
<name>A0ABU6UP78_9FABA</name>
<keyword evidence="3" id="KW-1185">Reference proteome</keyword>
<dbReference type="SMART" id="SM00666">
    <property type="entry name" value="PB1"/>
    <property type="match status" value="1"/>
</dbReference>
<evidence type="ECO:0000259" key="1">
    <source>
        <dbReference type="SMART" id="SM00666"/>
    </source>
</evidence>
<comment type="caution">
    <text evidence="2">The sequence shown here is derived from an EMBL/GenBank/DDBJ whole genome shotgun (WGS) entry which is preliminary data.</text>
</comment>
<protein>
    <recommendedName>
        <fullName evidence="1">PB1 domain-containing protein</fullName>
    </recommendedName>
</protein>
<dbReference type="PANTHER" id="PTHR31066">
    <property type="entry name" value="OS05G0427100 PROTEIN-RELATED"/>
    <property type="match status" value="1"/>
</dbReference>
<dbReference type="SUPFAM" id="SSF54277">
    <property type="entry name" value="CAD &amp; PB1 domains"/>
    <property type="match status" value="1"/>
</dbReference>
<reference evidence="2 3" key="1">
    <citation type="journal article" date="2023" name="Plants (Basel)">
        <title>Bridging the Gap: Combining Genomics and Transcriptomics Approaches to Understand Stylosanthes scabra, an Orphan Legume from the Brazilian Caatinga.</title>
        <authorList>
            <person name="Ferreira-Neto J.R.C."/>
            <person name="da Silva M.D."/>
            <person name="Binneck E."/>
            <person name="de Melo N.F."/>
            <person name="da Silva R.H."/>
            <person name="de Melo A.L.T.M."/>
            <person name="Pandolfi V."/>
            <person name="Bustamante F.O."/>
            <person name="Brasileiro-Vidal A.C."/>
            <person name="Benko-Iseppon A.M."/>
        </authorList>
    </citation>
    <scope>NUCLEOTIDE SEQUENCE [LARGE SCALE GENOMIC DNA]</scope>
    <source>
        <tissue evidence="2">Leaves</tissue>
    </source>
</reference>
<sequence length="152" mass="17109">MTRTRFICSYGGKIQLIGRANKLTYVGGINKLLYVDCRISFKDMVAEVSGLFNIAAGGDVFLKYQLPGRDGLNSLVSLNNDNDLCRMMLKFDRLYSLDPRVSRIRLFVFQIPNKPLNSVKPNSDQLSPNLGKDNGFNSFRADLEGWDSSSWS</sequence>
<feature type="domain" description="PB1" evidence="1">
    <location>
        <begin position="18"/>
        <end position="109"/>
    </location>
</feature>
<dbReference type="InterPro" id="IPR000270">
    <property type="entry name" value="PB1_dom"/>
</dbReference>
<dbReference type="Proteomes" id="UP001341840">
    <property type="component" value="Unassembled WGS sequence"/>
</dbReference>
<dbReference type="PANTHER" id="PTHR31066:SF60">
    <property type="entry name" value="PB1 DOMAIN-CONTAINING PROTEIN"/>
    <property type="match status" value="1"/>
</dbReference>
<dbReference type="EMBL" id="JASCZI010121856">
    <property type="protein sequence ID" value="MED6163147.1"/>
    <property type="molecule type" value="Genomic_DNA"/>
</dbReference>
<organism evidence="2 3">
    <name type="scientific">Stylosanthes scabra</name>
    <dbReference type="NCBI Taxonomy" id="79078"/>
    <lineage>
        <taxon>Eukaryota</taxon>
        <taxon>Viridiplantae</taxon>
        <taxon>Streptophyta</taxon>
        <taxon>Embryophyta</taxon>
        <taxon>Tracheophyta</taxon>
        <taxon>Spermatophyta</taxon>
        <taxon>Magnoliopsida</taxon>
        <taxon>eudicotyledons</taxon>
        <taxon>Gunneridae</taxon>
        <taxon>Pentapetalae</taxon>
        <taxon>rosids</taxon>
        <taxon>fabids</taxon>
        <taxon>Fabales</taxon>
        <taxon>Fabaceae</taxon>
        <taxon>Papilionoideae</taxon>
        <taxon>50 kb inversion clade</taxon>
        <taxon>dalbergioids sensu lato</taxon>
        <taxon>Dalbergieae</taxon>
        <taxon>Pterocarpus clade</taxon>
        <taxon>Stylosanthes</taxon>
    </lineage>
</organism>
<evidence type="ECO:0000313" key="3">
    <source>
        <dbReference type="Proteomes" id="UP001341840"/>
    </source>
</evidence>
<accession>A0ABU6UP78</accession>
<proteinExistence type="predicted"/>
<dbReference type="Pfam" id="PF00564">
    <property type="entry name" value="PB1"/>
    <property type="match status" value="1"/>
</dbReference>
<gene>
    <name evidence="2" type="ORF">PIB30_077090</name>
</gene>